<evidence type="ECO:0000256" key="7">
    <source>
        <dbReference type="ARBA" id="ARBA00023300"/>
    </source>
</evidence>
<dbReference type="GO" id="GO:0006107">
    <property type="term" value="P:oxaloacetate metabolic process"/>
    <property type="evidence" value="ECO:0007669"/>
    <property type="project" value="UniProtKB-UniRule"/>
</dbReference>
<gene>
    <name evidence="9" type="primary">ppc</name>
    <name evidence="11" type="ORF">GSM42_10600</name>
</gene>
<accession>A0A6I4VVK8</accession>
<dbReference type="PROSITE" id="PS00781">
    <property type="entry name" value="PEPCASE_1"/>
    <property type="match status" value="1"/>
</dbReference>
<keyword evidence="5 9" id="KW-0460">Magnesium</keyword>
<comment type="subunit">
    <text evidence="9">Homotetramer.</text>
</comment>
<dbReference type="PANTHER" id="PTHR30523:SF6">
    <property type="entry name" value="PHOSPHOENOLPYRUVATE CARBOXYLASE"/>
    <property type="match status" value="1"/>
</dbReference>
<feature type="active site" evidence="9 10">
    <location>
        <position position="145"/>
    </location>
</feature>
<dbReference type="Proteomes" id="UP000430692">
    <property type="component" value="Unassembled WGS sequence"/>
</dbReference>
<evidence type="ECO:0000256" key="4">
    <source>
        <dbReference type="ARBA" id="ARBA00022419"/>
    </source>
</evidence>
<evidence type="ECO:0000256" key="8">
    <source>
        <dbReference type="ARBA" id="ARBA00048995"/>
    </source>
</evidence>
<comment type="function">
    <text evidence="1 9">Forms oxaloacetate, a four-carbon dicarboxylic acid source for the tricarboxylic acid cycle.</text>
</comment>
<dbReference type="NCBIfam" id="NF000584">
    <property type="entry name" value="PRK00009.1"/>
    <property type="match status" value="1"/>
</dbReference>
<evidence type="ECO:0000256" key="6">
    <source>
        <dbReference type="ARBA" id="ARBA00023239"/>
    </source>
</evidence>
<name>A0A6I4VVK8_9BACL</name>
<evidence type="ECO:0000256" key="9">
    <source>
        <dbReference type="HAMAP-Rule" id="MF_00595"/>
    </source>
</evidence>
<evidence type="ECO:0000256" key="10">
    <source>
        <dbReference type="PROSITE-ProRule" id="PRU10111"/>
    </source>
</evidence>
<comment type="similarity">
    <text evidence="2 9">Belongs to the PEPCase type 1 family.</text>
</comment>
<dbReference type="GO" id="GO:0015977">
    <property type="term" value="P:carbon fixation"/>
    <property type="evidence" value="ECO:0007669"/>
    <property type="project" value="UniProtKB-UniRule"/>
</dbReference>
<proteinExistence type="inferred from homology"/>
<dbReference type="GO" id="GO:0005829">
    <property type="term" value="C:cytosol"/>
    <property type="evidence" value="ECO:0007669"/>
    <property type="project" value="TreeGrafter"/>
</dbReference>
<dbReference type="AlphaFoldDB" id="A0A6I4VVK8"/>
<dbReference type="PANTHER" id="PTHR30523">
    <property type="entry name" value="PHOSPHOENOLPYRUVATE CARBOXYLASE"/>
    <property type="match status" value="1"/>
</dbReference>
<reference evidence="11 12" key="1">
    <citation type="submission" date="2019-12" db="EMBL/GenBank/DDBJ databases">
        <title>Whole-genome analyses of novel actinobacteria.</title>
        <authorList>
            <person name="Sahin N."/>
            <person name="Saygin H."/>
        </authorList>
    </citation>
    <scope>NUCLEOTIDE SEQUENCE [LARGE SCALE GENOMIC DNA]</scope>
    <source>
        <strain evidence="11 12">KC615</strain>
    </source>
</reference>
<comment type="catalytic activity">
    <reaction evidence="8 9">
        <text>oxaloacetate + phosphate = phosphoenolpyruvate + hydrogencarbonate</text>
        <dbReference type="Rhea" id="RHEA:28370"/>
        <dbReference type="ChEBI" id="CHEBI:16452"/>
        <dbReference type="ChEBI" id="CHEBI:17544"/>
        <dbReference type="ChEBI" id="CHEBI:43474"/>
        <dbReference type="ChEBI" id="CHEBI:58702"/>
        <dbReference type="EC" id="4.1.1.31"/>
    </reaction>
</comment>
<organism evidence="11 12">
    <name type="scientific">Shimazuella alba</name>
    <dbReference type="NCBI Taxonomy" id="2690964"/>
    <lineage>
        <taxon>Bacteria</taxon>
        <taxon>Bacillati</taxon>
        <taxon>Bacillota</taxon>
        <taxon>Bacilli</taxon>
        <taxon>Bacillales</taxon>
        <taxon>Thermoactinomycetaceae</taxon>
        <taxon>Shimazuella</taxon>
    </lineage>
</organism>
<evidence type="ECO:0000313" key="12">
    <source>
        <dbReference type="Proteomes" id="UP000430692"/>
    </source>
</evidence>
<evidence type="ECO:0000313" key="11">
    <source>
        <dbReference type="EMBL" id="MXQ54155.1"/>
    </source>
</evidence>
<evidence type="ECO:0000256" key="2">
    <source>
        <dbReference type="ARBA" id="ARBA00008346"/>
    </source>
</evidence>
<dbReference type="InterPro" id="IPR018129">
    <property type="entry name" value="PEP_COase_Lys_AS"/>
</dbReference>
<evidence type="ECO:0000256" key="5">
    <source>
        <dbReference type="ARBA" id="ARBA00022842"/>
    </source>
</evidence>
<dbReference type="EMBL" id="WUUL01000006">
    <property type="protein sequence ID" value="MXQ54155.1"/>
    <property type="molecule type" value="Genomic_DNA"/>
</dbReference>
<evidence type="ECO:0000256" key="3">
    <source>
        <dbReference type="ARBA" id="ARBA00012305"/>
    </source>
</evidence>
<dbReference type="GO" id="GO:0000287">
    <property type="term" value="F:magnesium ion binding"/>
    <property type="evidence" value="ECO:0007669"/>
    <property type="project" value="UniProtKB-UniRule"/>
</dbReference>
<keyword evidence="6 9" id="KW-0456">Lyase</keyword>
<comment type="caution">
    <text evidence="11">The sequence shown here is derived from an EMBL/GenBank/DDBJ whole genome shotgun (WGS) entry which is preliminary data.</text>
</comment>
<dbReference type="Gene3D" id="1.20.1440.90">
    <property type="entry name" value="Phosphoenolpyruvate/pyruvate domain"/>
    <property type="match status" value="1"/>
</dbReference>
<keyword evidence="12" id="KW-1185">Reference proteome</keyword>
<dbReference type="InterPro" id="IPR022805">
    <property type="entry name" value="PEP_COase_bac/pln-type"/>
</dbReference>
<evidence type="ECO:0000256" key="1">
    <source>
        <dbReference type="ARBA" id="ARBA00003670"/>
    </source>
</evidence>
<dbReference type="GO" id="GO:0006099">
    <property type="term" value="P:tricarboxylic acid cycle"/>
    <property type="evidence" value="ECO:0007669"/>
    <property type="project" value="InterPro"/>
</dbReference>
<dbReference type="Pfam" id="PF00311">
    <property type="entry name" value="PEPcase"/>
    <property type="match status" value="1"/>
</dbReference>
<protein>
    <recommendedName>
        <fullName evidence="4 9">Phosphoenolpyruvate carboxylase</fullName>
        <shortName evidence="9">PEPC</shortName>
        <shortName evidence="9">PEPCase</shortName>
        <ecNumber evidence="3 9">4.1.1.31</ecNumber>
    </recommendedName>
</protein>
<dbReference type="HAMAP" id="MF_00595">
    <property type="entry name" value="PEPcase_type1"/>
    <property type="match status" value="1"/>
</dbReference>
<dbReference type="InterPro" id="IPR015813">
    <property type="entry name" value="Pyrv/PenolPyrv_kinase-like_dom"/>
</dbReference>
<dbReference type="InterPro" id="IPR021135">
    <property type="entry name" value="PEP_COase"/>
</dbReference>
<sequence>MYNNQNSLIRRDVRLLGNILGDVLTLHGGEALFEHVEKIRELTKQLRNEFSPELLATCKQEIAHLEPTMRYDVIRAFSIYFQLVNIAEQNHRMRRNRYHRRSKEGEIQQFSIEYTIQKWAESGVTKEEVEQILSFLSLEMIITAHPTEAARRTVLTIHKRIANELIKLDQFDAYSDEYEQIYQMLFSDISTLWQTDPLRKRKPTVLDEVTNGLYYMDQTLFDVLPRVHQELKRCLTHYYPDHQWDVPSFLKFGSWIGGDRDGNPSVTPAITWQTLVMQRDLVIRKYEKAIENLIPYLSHSSEKVKVLPALFESIEKDKTEVNGEDLVQGIWRNKEEPYRIKSTYILARLKHTRKNQKEAGFYSSPDAFLADLKLIQASLNAHQAVGFASNQIDLLIHQVEIFGFHLVSLDLRQHSGEHEKAIEEILDTLQIAHGYASLSEEKKIELLTDLIADPRPLTSSFMDYSDETKQLLELFQLVIQAKEEFGENCIANYLISMTQGTSDLLEVVLFAKEVGLYRHHHASRLHVVPLLETIDDLHHAEEIMEKYFQNPVFKPGIVHGRAYQEITLGYSDSNKDGGMISANWELYRAQLRLWKLAQKYQLEVKFFHGRGGALGRGGGPLHRNIMANPPHTVLGGVKITEQGEVLSSRYAMKPIALRSLEQATSTYLHSVSLALKKEQGQLPQQWMETMETISNYSLKQYQDLVFHHPSFLPFFHEATPLQEVGELKIGSRPTKRKNGQNFSDLRAIPWVFSWTQTRYLFPAWYAAGTGISKYLEENKEGLAVLQDMYQNWPFFSSLINNLQMALSKADMVIAEQYTSLVHEQDHAVKIHQIIQNEFHLTKQQILAITDQTELLEQNPVIQESIILRNPYVDPLSLIQVHLLQERRQANASQNEAYLLEQVLHTINGIAAGLRNTG</sequence>
<comment type="cofactor">
    <cofactor evidence="9">
        <name>Mg(2+)</name>
        <dbReference type="ChEBI" id="CHEBI:18420"/>
    </cofactor>
</comment>
<dbReference type="PRINTS" id="PR00150">
    <property type="entry name" value="PEPCARBXLASE"/>
</dbReference>
<dbReference type="EC" id="4.1.1.31" evidence="3 9"/>
<dbReference type="SUPFAM" id="SSF51621">
    <property type="entry name" value="Phosphoenolpyruvate/pyruvate domain"/>
    <property type="match status" value="1"/>
</dbReference>
<dbReference type="GO" id="GO:0008964">
    <property type="term" value="F:phosphoenolpyruvate carboxylase activity"/>
    <property type="evidence" value="ECO:0007669"/>
    <property type="project" value="UniProtKB-UniRule"/>
</dbReference>
<keyword evidence="11" id="KW-0670">Pyruvate</keyword>
<keyword evidence="7 9" id="KW-0120">Carbon dioxide fixation</keyword>
<feature type="active site" evidence="9">
    <location>
        <position position="575"/>
    </location>
</feature>
<dbReference type="RefSeq" id="WP_160801512.1">
    <property type="nucleotide sequence ID" value="NZ_WUUL01000006.1"/>
</dbReference>